<reference evidence="3" key="1">
    <citation type="submission" date="2017-04" db="EMBL/GenBank/DDBJ databases">
        <title>Genome evolution of the luminous symbionts of deep sea anglerfish.</title>
        <authorList>
            <person name="Hendry T.A."/>
        </authorList>
    </citation>
    <scope>NUCLEOTIDE SEQUENCE [LARGE SCALE GENOMIC DNA]</scope>
</reference>
<keyword evidence="3" id="KW-1185">Reference proteome</keyword>
<feature type="transmembrane region" description="Helical" evidence="1">
    <location>
        <begin position="21"/>
        <end position="41"/>
    </location>
</feature>
<accession>A0A291B975</accession>
<dbReference type="AlphaFoldDB" id="A0A291B975"/>
<evidence type="ECO:0000313" key="3">
    <source>
        <dbReference type="Proteomes" id="UP000218160"/>
    </source>
</evidence>
<sequence>MKKLFGYGIKLNKVIMGKPRLFSSLAITTTLMVKCLFSMSLKGQ</sequence>
<keyword evidence="1" id="KW-0812">Transmembrane</keyword>
<name>A0A291B975_9GAMM</name>
<dbReference type="KEGG" id="elux:BTN50_1070"/>
<dbReference type="EMBL" id="CP020660">
    <property type="protein sequence ID" value="ATF09568.1"/>
    <property type="molecule type" value="Genomic_DNA"/>
</dbReference>
<gene>
    <name evidence="2" type="ORF">BTN50_1070</name>
</gene>
<keyword evidence="1" id="KW-1133">Transmembrane helix</keyword>
<protein>
    <submittedName>
        <fullName evidence="2">Uncharacterized protein</fullName>
    </submittedName>
</protein>
<dbReference type="Proteomes" id="UP000218160">
    <property type="component" value="Chromosome 1"/>
</dbReference>
<proteinExistence type="predicted"/>
<organism evidence="2 3">
    <name type="scientific">Candidatus Enterovibrio altilux</name>
    <dbReference type="NCBI Taxonomy" id="1927128"/>
    <lineage>
        <taxon>Bacteria</taxon>
        <taxon>Pseudomonadati</taxon>
        <taxon>Pseudomonadota</taxon>
        <taxon>Gammaproteobacteria</taxon>
        <taxon>Vibrionales</taxon>
        <taxon>Vibrionaceae</taxon>
        <taxon>Enterovibrio</taxon>
    </lineage>
</organism>
<evidence type="ECO:0000313" key="2">
    <source>
        <dbReference type="EMBL" id="ATF09568.1"/>
    </source>
</evidence>
<evidence type="ECO:0000256" key="1">
    <source>
        <dbReference type="SAM" id="Phobius"/>
    </source>
</evidence>
<keyword evidence="1" id="KW-0472">Membrane</keyword>